<dbReference type="OrthoDB" id="10257415at2759"/>
<keyword evidence="3" id="KW-1185">Reference proteome</keyword>
<organism evidence="2 3">
    <name type="scientific">Delitschia confertaspora ATCC 74209</name>
    <dbReference type="NCBI Taxonomy" id="1513339"/>
    <lineage>
        <taxon>Eukaryota</taxon>
        <taxon>Fungi</taxon>
        <taxon>Dikarya</taxon>
        <taxon>Ascomycota</taxon>
        <taxon>Pezizomycotina</taxon>
        <taxon>Dothideomycetes</taxon>
        <taxon>Pleosporomycetidae</taxon>
        <taxon>Pleosporales</taxon>
        <taxon>Delitschiaceae</taxon>
        <taxon>Delitschia</taxon>
    </lineage>
</organism>
<feature type="compositionally biased region" description="Polar residues" evidence="1">
    <location>
        <begin position="610"/>
        <end position="620"/>
    </location>
</feature>
<dbReference type="PANTHER" id="PTHR13265:SF0">
    <property type="entry name" value="HPR1"/>
    <property type="match status" value="1"/>
</dbReference>
<dbReference type="Proteomes" id="UP000799536">
    <property type="component" value="Unassembled WGS sequence"/>
</dbReference>
<evidence type="ECO:0000313" key="3">
    <source>
        <dbReference type="Proteomes" id="UP000799536"/>
    </source>
</evidence>
<evidence type="ECO:0008006" key="4">
    <source>
        <dbReference type="Google" id="ProtNLM"/>
    </source>
</evidence>
<reference evidence="2" key="1">
    <citation type="journal article" date="2020" name="Stud. Mycol.">
        <title>101 Dothideomycetes genomes: a test case for predicting lifestyles and emergence of pathogens.</title>
        <authorList>
            <person name="Haridas S."/>
            <person name="Albert R."/>
            <person name="Binder M."/>
            <person name="Bloem J."/>
            <person name="Labutti K."/>
            <person name="Salamov A."/>
            <person name="Andreopoulos B."/>
            <person name="Baker S."/>
            <person name="Barry K."/>
            <person name="Bills G."/>
            <person name="Bluhm B."/>
            <person name="Cannon C."/>
            <person name="Castanera R."/>
            <person name="Culley D."/>
            <person name="Daum C."/>
            <person name="Ezra D."/>
            <person name="Gonzalez J."/>
            <person name="Henrissat B."/>
            <person name="Kuo A."/>
            <person name="Liang C."/>
            <person name="Lipzen A."/>
            <person name="Lutzoni F."/>
            <person name="Magnuson J."/>
            <person name="Mondo S."/>
            <person name="Nolan M."/>
            <person name="Ohm R."/>
            <person name="Pangilinan J."/>
            <person name="Park H.-J."/>
            <person name="Ramirez L."/>
            <person name="Alfaro M."/>
            <person name="Sun H."/>
            <person name="Tritt A."/>
            <person name="Yoshinaga Y."/>
            <person name="Zwiers L.-H."/>
            <person name="Turgeon B."/>
            <person name="Goodwin S."/>
            <person name="Spatafora J."/>
            <person name="Crous P."/>
            <person name="Grigoriev I."/>
        </authorList>
    </citation>
    <scope>NUCLEOTIDE SEQUENCE</scope>
    <source>
        <strain evidence="2">ATCC 74209</strain>
    </source>
</reference>
<proteinExistence type="predicted"/>
<accession>A0A9P4JX53</accession>
<feature type="region of interest" description="Disordered" evidence="1">
    <location>
        <begin position="308"/>
        <end position="329"/>
    </location>
</feature>
<dbReference type="PANTHER" id="PTHR13265">
    <property type="entry name" value="THO COMPLEX SUBUNIT 1"/>
    <property type="match status" value="1"/>
</dbReference>
<dbReference type="GO" id="GO:0000445">
    <property type="term" value="C:THO complex part of transcription export complex"/>
    <property type="evidence" value="ECO:0007669"/>
    <property type="project" value="TreeGrafter"/>
</dbReference>
<feature type="region of interest" description="Disordered" evidence="1">
    <location>
        <begin position="563"/>
        <end position="620"/>
    </location>
</feature>
<evidence type="ECO:0000313" key="2">
    <source>
        <dbReference type="EMBL" id="KAF2204814.1"/>
    </source>
</evidence>
<sequence>MGAYHTELARIATERLSGLLTQARIVKQQTTIDPPLLVSELTTGDKPLLGPADADETHKTAIEVAAKNVFYAVTASTDIEDPAFVQIWNLLDILQYSGDRDQCLPHLVFLLIEELLDSQSIEGCRIVFNYLESRRENLIAKSSRNKDLVILRSCNELLRRLSRAEDAVFCGRVYIFLFQTFPLGDKSSVNLRGDFHVENVTTFEEYLKSSEAEDDSMNVDTEESIEPANEKAKLEQDIEPKESTPSTQERKPDTQDIDALYPVFWSLQHAFSNPTTLFEEANFKEFQKGLEATIDKFKEVPKVIQTSETEGKRGVKRRSSDDQDESATTFNPKYLTSRDLFKLELSDLAFQRHILVQALILIDFLSSLTEKSKQKPYYVKAQKAMQYTFTLGEQQAEWASGIKNTIANYLRDGPDGSFYYRMVDTVLSRDKNWVRWKMENCTPFTRDRVPTKEFLEAKSGAQKLADSNNILRPKRFGGLNLEFLSNTQGKKGLERLKRGNRFVVPNVDSYVKEVESIELDLEMVTSEQEKRDMEEEKANKTWRALRIASKDKLSSFDRLADGKNLERLFQPATTVEATGGEDSAPSGPEDRDAVPPEQHQSAEEQRADQRSQVTTGTAAE</sequence>
<feature type="compositionally biased region" description="Basic and acidic residues" evidence="1">
    <location>
        <begin position="588"/>
        <end position="609"/>
    </location>
</feature>
<dbReference type="InterPro" id="IPR021861">
    <property type="entry name" value="THO_THOC1"/>
</dbReference>
<protein>
    <recommendedName>
        <fullName evidence="4">Nuclear matrix protein</fullName>
    </recommendedName>
</protein>
<evidence type="ECO:0000256" key="1">
    <source>
        <dbReference type="SAM" id="MobiDB-lite"/>
    </source>
</evidence>
<feature type="region of interest" description="Disordered" evidence="1">
    <location>
        <begin position="211"/>
        <end position="253"/>
    </location>
</feature>
<dbReference type="Pfam" id="PF11957">
    <property type="entry name" value="efThoc1"/>
    <property type="match status" value="1"/>
</dbReference>
<gene>
    <name evidence="2" type="ORF">GQ43DRAFT_363832</name>
</gene>
<feature type="compositionally biased region" description="Basic and acidic residues" evidence="1">
    <location>
        <begin position="309"/>
        <end position="321"/>
    </location>
</feature>
<dbReference type="GO" id="GO:0006406">
    <property type="term" value="P:mRNA export from nucleus"/>
    <property type="evidence" value="ECO:0007669"/>
    <property type="project" value="TreeGrafter"/>
</dbReference>
<dbReference type="AlphaFoldDB" id="A0A9P4JX53"/>
<name>A0A9P4JX53_9PLEO</name>
<dbReference type="EMBL" id="ML993868">
    <property type="protein sequence ID" value="KAF2204814.1"/>
    <property type="molecule type" value="Genomic_DNA"/>
</dbReference>
<comment type="caution">
    <text evidence="2">The sequence shown here is derived from an EMBL/GenBank/DDBJ whole genome shotgun (WGS) entry which is preliminary data.</text>
</comment>
<feature type="compositionally biased region" description="Acidic residues" evidence="1">
    <location>
        <begin position="212"/>
        <end position="225"/>
    </location>
</feature>
<feature type="compositionally biased region" description="Basic and acidic residues" evidence="1">
    <location>
        <begin position="228"/>
        <end position="253"/>
    </location>
</feature>